<evidence type="ECO:0000256" key="4">
    <source>
        <dbReference type="ARBA" id="ARBA00022502"/>
    </source>
</evidence>
<keyword evidence="14" id="KW-1185">Reference proteome</keyword>
<dbReference type="PANTHER" id="PTHR23071:SF1">
    <property type="entry name" value="GPI ETHANOLAMINE PHOSPHATE TRANSFERASE 3"/>
    <property type="match status" value="1"/>
</dbReference>
<feature type="transmembrane region" description="Helical" evidence="12">
    <location>
        <begin position="649"/>
        <end position="666"/>
    </location>
</feature>
<dbReference type="FunFam" id="3.40.720.10:FF:000058">
    <property type="entry name" value="Phosphoethanolamine N-methyltransferase, putative (AFU_orthologue AFUA_6G04290)"/>
    <property type="match status" value="1"/>
</dbReference>
<feature type="transmembrane region" description="Helical" evidence="12">
    <location>
        <begin position="525"/>
        <end position="546"/>
    </location>
</feature>
<keyword evidence="5" id="KW-0808">Transferase</keyword>
<feature type="transmembrane region" description="Helical" evidence="12">
    <location>
        <begin position="952"/>
        <end position="975"/>
    </location>
</feature>
<feature type="transmembrane region" description="Helical" evidence="12">
    <location>
        <begin position="718"/>
        <end position="741"/>
    </location>
</feature>
<dbReference type="PANTHER" id="PTHR23071">
    <property type="entry name" value="PHOSPHATIDYLINOSITOL GLYCAN"/>
    <property type="match status" value="1"/>
</dbReference>
<evidence type="ECO:0000256" key="12">
    <source>
        <dbReference type="SAM" id="Phobius"/>
    </source>
</evidence>
<comment type="pathway">
    <text evidence="2">Glycolipid biosynthesis; glycosylphosphatidylinositol-anchor biosynthesis.</text>
</comment>
<name>A0A5N6ZAV9_9EURO</name>
<feature type="transmembrane region" description="Helical" evidence="12">
    <location>
        <begin position="753"/>
        <end position="772"/>
    </location>
</feature>
<evidence type="ECO:0000256" key="8">
    <source>
        <dbReference type="ARBA" id="ARBA00022989"/>
    </source>
</evidence>
<dbReference type="OrthoDB" id="272139at2759"/>
<feature type="transmembrane region" description="Helical" evidence="12">
    <location>
        <begin position="902"/>
        <end position="922"/>
    </location>
</feature>
<dbReference type="InterPro" id="IPR037675">
    <property type="entry name" value="PIG-O_N"/>
</dbReference>
<dbReference type="UniPathway" id="UPA00196"/>
<feature type="transmembrane region" description="Helical" evidence="12">
    <location>
        <begin position="1046"/>
        <end position="1068"/>
    </location>
</feature>
<evidence type="ECO:0000256" key="11">
    <source>
        <dbReference type="SAM" id="MobiDB-lite"/>
    </source>
</evidence>
<dbReference type="CDD" id="cd16023">
    <property type="entry name" value="GPI_EPT_3"/>
    <property type="match status" value="1"/>
</dbReference>
<comment type="similarity">
    <text evidence="3">Belongs to the PIGG/PIGN/PIGO family. PIGO subfamily.</text>
</comment>
<keyword evidence="7" id="KW-0256">Endoplasmic reticulum</keyword>
<feature type="transmembrane region" description="Helical" evidence="12">
    <location>
        <begin position="793"/>
        <end position="813"/>
    </location>
</feature>
<dbReference type="InterPro" id="IPR017850">
    <property type="entry name" value="Alkaline_phosphatase_core_sf"/>
</dbReference>
<evidence type="ECO:0000313" key="13">
    <source>
        <dbReference type="EMBL" id="KAE8354792.1"/>
    </source>
</evidence>
<feature type="transmembrane region" description="Helical" evidence="12">
    <location>
        <begin position="558"/>
        <end position="578"/>
    </location>
</feature>
<dbReference type="SUPFAM" id="SSF53649">
    <property type="entry name" value="Alkaline phosphatase-like"/>
    <property type="match status" value="1"/>
</dbReference>
<dbReference type="GO" id="GO:0051377">
    <property type="term" value="F:mannose-ethanolamine phosphotransferase activity"/>
    <property type="evidence" value="ECO:0007669"/>
    <property type="project" value="InterPro"/>
</dbReference>
<dbReference type="Gene3D" id="3.40.720.10">
    <property type="entry name" value="Alkaline Phosphatase, subunit A"/>
    <property type="match status" value="1"/>
</dbReference>
<evidence type="ECO:0000256" key="9">
    <source>
        <dbReference type="ARBA" id="ARBA00023136"/>
    </source>
</evidence>
<keyword evidence="4" id="KW-0337">GPI-anchor biosynthesis</keyword>
<keyword evidence="6 12" id="KW-0812">Transmembrane</keyword>
<comment type="subcellular location">
    <subcellularLocation>
        <location evidence="1">Endoplasmic reticulum membrane</location>
        <topology evidence="1">Multi-pass membrane protein</topology>
    </subcellularLocation>
</comment>
<evidence type="ECO:0000313" key="14">
    <source>
        <dbReference type="Proteomes" id="UP000327118"/>
    </source>
</evidence>
<dbReference type="GO" id="GO:0005789">
    <property type="term" value="C:endoplasmic reticulum membrane"/>
    <property type="evidence" value="ECO:0007669"/>
    <property type="project" value="UniProtKB-SubCell"/>
</dbReference>
<evidence type="ECO:0000256" key="1">
    <source>
        <dbReference type="ARBA" id="ARBA00004477"/>
    </source>
</evidence>
<evidence type="ECO:0000256" key="2">
    <source>
        <dbReference type="ARBA" id="ARBA00004687"/>
    </source>
</evidence>
<reference evidence="14" key="1">
    <citation type="submission" date="2019-04" db="EMBL/GenBank/DDBJ databases">
        <title>Friends and foes A comparative genomics studyof 23 Aspergillus species from section Flavi.</title>
        <authorList>
            <consortium name="DOE Joint Genome Institute"/>
            <person name="Kjaerbolling I."/>
            <person name="Vesth T."/>
            <person name="Frisvad J.C."/>
            <person name="Nybo J.L."/>
            <person name="Theobald S."/>
            <person name="Kildgaard S."/>
            <person name="Isbrandt T."/>
            <person name="Kuo A."/>
            <person name="Sato A."/>
            <person name="Lyhne E.K."/>
            <person name="Kogle M.E."/>
            <person name="Wiebenga A."/>
            <person name="Kun R.S."/>
            <person name="Lubbers R.J."/>
            <person name="Makela M.R."/>
            <person name="Barry K."/>
            <person name="Chovatia M."/>
            <person name="Clum A."/>
            <person name="Daum C."/>
            <person name="Haridas S."/>
            <person name="He G."/>
            <person name="LaButti K."/>
            <person name="Lipzen A."/>
            <person name="Mondo S."/>
            <person name="Riley R."/>
            <person name="Salamov A."/>
            <person name="Simmons B.A."/>
            <person name="Magnuson J.K."/>
            <person name="Henrissat B."/>
            <person name="Mortensen U.H."/>
            <person name="Larsen T.O."/>
            <person name="Devries R.P."/>
            <person name="Grigoriev I.V."/>
            <person name="Machida M."/>
            <person name="Baker S.E."/>
            <person name="Andersen M.R."/>
        </authorList>
    </citation>
    <scope>NUCLEOTIDE SEQUENCE [LARGE SCALE GENOMIC DNA]</scope>
    <source>
        <strain evidence="14">CBS 553.77</strain>
    </source>
</reference>
<feature type="transmembrane region" description="Helical" evidence="12">
    <location>
        <begin position="590"/>
        <end position="608"/>
    </location>
</feature>
<feature type="transmembrane region" description="Helical" evidence="12">
    <location>
        <begin position="78"/>
        <end position="98"/>
    </location>
</feature>
<dbReference type="AlphaFoldDB" id="A0A5N6ZAV9"/>
<dbReference type="InterPro" id="IPR002591">
    <property type="entry name" value="Phosphodiest/P_Trfase"/>
</dbReference>
<protein>
    <submittedName>
        <fullName evidence="13">Uncharacterized protein</fullName>
    </submittedName>
</protein>
<dbReference type="InterPro" id="IPR039524">
    <property type="entry name" value="PIGO/GPI13"/>
</dbReference>
<dbReference type="Pfam" id="PF01663">
    <property type="entry name" value="Phosphodiest"/>
    <property type="match status" value="1"/>
</dbReference>
<feature type="region of interest" description="Disordered" evidence="11">
    <location>
        <begin position="1"/>
        <end position="58"/>
    </location>
</feature>
<dbReference type="Proteomes" id="UP000327118">
    <property type="component" value="Unassembled WGS sequence"/>
</dbReference>
<sequence>MLSGTSLGSNPGRPDLNGLHPTASPPRPSERNDPRKAPIPKALTGKQSRLSKESKGQESVDNGLEQEFKLKHLGSLGVLGWILFLHVVGISFFAKGFLLNRMVLENQSSCEVLPFGDASHSAVGKRNDGCWHQKSFDKAIVIIVDALRYDFTIPYMSPASGETAQLFHDNIPVLYETAANTPENAFLLPFIADPPTTTLQRLKGLTTGTLPTFVDAGSNFAGTAIDEDNLVAQLRSAGKNLVHLGDDTWHSLFPNYFDPELTRPFDSFNVWDLHTVDNGVNDHLFPLLHPQNVTKWDVIFGHYLGVDHAGHRYGPNHPAMGAKLRQMDQVIRDLIARIDDNTLLVVMGDHGMDSKGDHGGESNDEVDAALWMYSKKKFFGRTSPKTALPPKTARERSIPQIDIVPTLSLLLGLPIPFNNLGSPIEEAFSGPSGNDWKNLVAVNRLTSAQIKRYQHEYAITRGAEDGQESRSLGFWETAEKAWQKSSKSSKSNTAAMRAVYQSYREYQRHTLDICRALWAKFDVPSMIQGVGILFAGLVLLVFYARGIRSDRIELTKPLLSVVGASSGFGAIVGGSLAFTGVADMPTAESSALWAAVGSILGASWMIFAKPERLVWPVPNSLWAWLAVIFTVTQSLGFASNSYTIWEDEILLFFLSTFGVVAGVSSMRQRSTADRVLGVYHSILFVILGRIASFSRLCREEQMPFCRSTYYASATSSTSAPWQLTIPFLVTLILPAVVKSFYTGSKSYEGAATLWVGYAFRLGLLLTSIFWMLEGADDGGWFSLSKETWKSIRVFLAQLVLGLAFAAGTTAYMYSKPCISISVTQGSADSESKNKSPSSPQPGRTTVTILGFGNIYGTRFFLLVVNFCLGIVLMQKPMGQGAIGLLVWQILSLLEILDTNGLVMGNSAIGPVVLALLGSFYYFKTGHQAVLSSIQWETAFIPLSSVQYPWSPILVILNTFGPQILTAVAVPLTVLWKRPLQLHDQSRPASSKPNNPATKILSDVVQAACTYILYFATINLATTMWAGHLRRHLMLYRIFSPRFMMGAAVLGVVDIVLILFSVAGVRWSMLSVGEIFGW</sequence>
<evidence type="ECO:0000256" key="3">
    <source>
        <dbReference type="ARBA" id="ARBA00008695"/>
    </source>
</evidence>
<dbReference type="GO" id="GO:0006506">
    <property type="term" value="P:GPI anchor biosynthetic process"/>
    <property type="evidence" value="ECO:0007669"/>
    <property type="project" value="UniProtKB-UniPathway"/>
</dbReference>
<proteinExistence type="inferred from homology"/>
<keyword evidence="10" id="KW-0325">Glycoprotein</keyword>
<feature type="transmembrane region" description="Helical" evidence="12">
    <location>
        <begin position="1003"/>
        <end position="1025"/>
    </location>
</feature>
<keyword evidence="9 12" id="KW-0472">Membrane</keyword>
<dbReference type="EMBL" id="ML739065">
    <property type="protein sequence ID" value="KAE8354792.1"/>
    <property type="molecule type" value="Genomic_DNA"/>
</dbReference>
<evidence type="ECO:0000256" key="5">
    <source>
        <dbReference type="ARBA" id="ARBA00022679"/>
    </source>
</evidence>
<evidence type="ECO:0000256" key="10">
    <source>
        <dbReference type="ARBA" id="ARBA00023180"/>
    </source>
</evidence>
<gene>
    <name evidence="13" type="ORF">BDV28DRAFT_130346</name>
</gene>
<feature type="transmembrane region" description="Helical" evidence="12">
    <location>
        <begin position="620"/>
        <end position="637"/>
    </location>
</feature>
<keyword evidence="8 12" id="KW-1133">Transmembrane helix</keyword>
<feature type="transmembrane region" description="Helical" evidence="12">
    <location>
        <begin position="678"/>
        <end position="697"/>
    </location>
</feature>
<feature type="transmembrane region" description="Helical" evidence="12">
    <location>
        <begin position="854"/>
        <end position="873"/>
    </location>
</feature>
<accession>A0A5N6ZAV9</accession>
<evidence type="ECO:0000256" key="7">
    <source>
        <dbReference type="ARBA" id="ARBA00022824"/>
    </source>
</evidence>
<organism evidence="13 14">
    <name type="scientific">Aspergillus coremiiformis</name>
    <dbReference type="NCBI Taxonomy" id="138285"/>
    <lineage>
        <taxon>Eukaryota</taxon>
        <taxon>Fungi</taxon>
        <taxon>Dikarya</taxon>
        <taxon>Ascomycota</taxon>
        <taxon>Pezizomycotina</taxon>
        <taxon>Eurotiomycetes</taxon>
        <taxon>Eurotiomycetidae</taxon>
        <taxon>Eurotiales</taxon>
        <taxon>Aspergillaceae</taxon>
        <taxon>Aspergillus</taxon>
        <taxon>Aspergillus subgen. Circumdati</taxon>
    </lineage>
</organism>
<evidence type="ECO:0000256" key="6">
    <source>
        <dbReference type="ARBA" id="ARBA00022692"/>
    </source>
</evidence>